<dbReference type="CDD" id="cd12913">
    <property type="entry name" value="PDC1_MCP_like"/>
    <property type="match status" value="1"/>
</dbReference>
<dbReference type="CDD" id="cd00082">
    <property type="entry name" value="HisKA"/>
    <property type="match status" value="1"/>
</dbReference>
<dbReference type="SUPFAM" id="SSF47384">
    <property type="entry name" value="Homodimeric domain of signal transducing histidine kinase"/>
    <property type="match status" value="1"/>
</dbReference>
<dbReference type="Gene3D" id="3.30.450.20">
    <property type="entry name" value="PAS domain"/>
    <property type="match status" value="1"/>
</dbReference>
<dbReference type="PRINTS" id="PR00344">
    <property type="entry name" value="BCTRLSENSOR"/>
</dbReference>
<keyword evidence="7" id="KW-0472">Membrane</keyword>
<dbReference type="PANTHER" id="PTHR43711">
    <property type="entry name" value="TWO-COMPONENT HISTIDINE KINASE"/>
    <property type="match status" value="1"/>
</dbReference>
<dbReference type="SMART" id="SM00388">
    <property type="entry name" value="HisKA"/>
    <property type="match status" value="1"/>
</dbReference>
<dbReference type="SMART" id="SM00387">
    <property type="entry name" value="HATPase_c"/>
    <property type="match status" value="1"/>
</dbReference>
<dbReference type="Gene3D" id="3.30.565.10">
    <property type="entry name" value="Histidine kinase-like ATPase, C-terminal domain"/>
    <property type="match status" value="1"/>
</dbReference>
<keyword evidence="4" id="KW-0808">Transferase</keyword>
<organism evidence="9 10">
    <name type="scientific">Arcobacter defluvii</name>
    <dbReference type="NCBI Taxonomy" id="873191"/>
    <lineage>
        <taxon>Bacteria</taxon>
        <taxon>Pseudomonadati</taxon>
        <taxon>Campylobacterota</taxon>
        <taxon>Epsilonproteobacteria</taxon>
        <taxon>Campylobacterales</taxon>
        <taxon>Arcobacteraceae</taxon>
        <taxon>Arcobacter</taxon>
    </lineage>
</organism>
<sequence>MVKKQRLEKFLSKHFVRYSLIPILVVEIALLVMYFSINAYISSKNINLLLNEAQSHSQAILENEANFISEKLNEVSKIALLLQNEHQAIFENPNRFGLPNNEPKFAIAQNGVFYKTNKIGASLYYSSKTPISQKEIDKATFTEAMDISLKSIVDINPDIVAAYFNSWDNMNRLYPFIPKVYEQYGEHINMEDYNFYYLANKKHNPDKKPVWTGAYLDPAGNGWMLSCIVPIYKNDFLEGVTGLDITIDRFVKNILNRKLPYDANLFMVDKDGMIIAMPEKIEELLGLKELKEHLYTDAILKTISKPEEFNLLKNKSPFAEHFKDLIKNNKTLSTLKIDNNEYLTLQQNINETNWKLMILIDKKNIFASIEYLKNLSDKIGYIAIVLLLVFYIIFFYLLLKKINKFSFSITQPIIDLSEQTSQIKETSNKVKILDTNILEISQLNQNFSEMINELNLKNKKLYDAKVFAEEANRAKDDFLANMSHELKTPLNSINVISDIMLKNKSNSLDETQLKNIKIINKCGKDLIYLITDILDLSKLDAKKTNLIIEKIDIKKSIQTIYDKFYEQAKNKNLEFVLEINEDIEDIYTDLGKLKQIINNLLSNAVKFTNKGQIRLKVQNENDFIKINIEDDGIGIAQENLNKIFERFKQVDSSTTRKYGGTGLGLAISKELCELLGIKIDVKSELNKGTIFELLIPKNFRNDINSSNEMLSVIEDKSTINSYENLELEKDSNKEKKTKDTVLILNNDPITFLNLITVLNKKYIVKQTNSLEKLIDLKNKNENSKIIIDISKLTDLERNQINEKLANNLIVLYSNDELDFINKDKIEKSFKLPISNEEMNSI</sequence>
<dbReference type="AlphaFoldDB" id="A0AAE7BGT9"/>
<dbReference type="Proteomes" id="UP000503313">
    <property type="component" value="Chromosome"/>
</dbReference>
<dbReference type="EMBL" id="CP053835">
    <property type="protein sequence ID" value="QKF77712.1"/>
    <property type="molecule type" value="Genomic_DNA"/>
</dbReference>
<dbReference type="Gene3D" id="6.10.340.10">
    <property type="match status" value="1"/>
</dbReference>
<evidence type="ECO:0000256" key="1">
    <source>
        <dbReference type="ARBA" id="ARBA00000085"/>
    </source>
</evidence>
<feature type="transmembrane region" description="Helical" evidence="7">
    <location>
        <begin position="20"/>
        <end position="41"/>
    </location>
</feature>
<dbReference type="Pfam" id="PF22673">
    <property type="entry name" value="MCP-like_PDC_1"/>
    <property type="match status" value="1"/>
</dbReference>
<dbReference type="EC" id="2.7.13.3" evidence="2"/>
<dbReference type="InterPro" id="IPR003661">
    <property type="entry name" value="HisK_dim/P_dom"/>
</dbReference>
<evidence type="ECO:0000256" key="6">
    <source>
        <dbReference type="ARBA" id="ARBA00023012"/>
    </source>
</evidence>
<dbReference type="KEGG" id="adz:ADFLV_1692"/>
<dbReference type="Gene3D" id="1.10.287.130">
    <property type="match status" value="1"/>
</dbReference>
<dbReference type="RefSeq" id="WP_129010635.1">
    <property type="nucleotide sequence ID" value="NZ_CP053835.1"/>
</dbReference>
<dbReference type="SUPFAM" id="SSF55874">
    <property type="entry name" value="ATPase domain of HSP90 chaperone/DNA topoisomerase II/histidine kinase"/>
    <property type="match status" value="1"/>
</dbReference>
<dbReference type="InterPro" id="IPR050736">
    <property type="entry name" value="Sensor_HK_Regulatory"/>
</dbReference>
<dbReference type="Pfam" id="PF02518">
    <property type="entry name" value="HATPase_c"/>
    <property type="match status" value="1"/>
</dbReference>
<evidence type="ECO:0000256" key="7">
    <source>
        <dbReference type="SAM" id="Phobius"/>
    </source>
</evidence>
<reference evidence="9 10" key="1">
    <citation type="submission" date="2020-05" db="EMBL/GenBank/DDBJ databases">
        <title>Complete genome sequencing of Campylobacter and Arcobacter type strains.</title>
        <authorList>
            <person name="Miller W.G."/>
            <person name="Yee E."/>
        </authorList>
    </citation>
    <scope>NUCLEOTIDE SEQUENCE [LARGE SCALE GENOMIC DNA]</scope>
    <source>
        <strain evidence="9 10">LMG 25694</strain>
    </source>
</reference>
<dbReference type="InterPro" id="IPR036890">
    <property type="entry name" value="HATPase_C_sf"/>
</dbReference>
<feature type="domain" description="Histidine kinase" evidence="8">
    <location>
        <begin position="481"/>
        <end position="699"/>
    </location>
</feature>
<keyword evidence="10" id="KW-1185">Reference proteome</keyword>
<keyword evidence="7" id="KW-0812">Transmembrane</keyword>
<proteinExistence type="predicted"/>
<evidence type="ECO:0000259" key="8">
    <source>
        <dbReference type="PROSITE" id="PS50109"/>
    </source>
</evidence>
<evidence type="ECO:0000313" key="10">
    <source>
        <dbReference type="Proteomes" id="UP000503313"/>
    </source>
</evidence>
<evidence type="ECO:0000256" key="2">
    <source>
        <dbReference type="ARBA" id="ARBA00012438"/>
    </source>
</evidence>
<keyword evidence="7" id="KW-1133">Transmembrane helix</keyword>
<accession>A0AAE7BGT9</accession>
<comment type="catalytic activity">
    <reaction evidence="1">
        <text>ATP + protein L-histidine = ADP + protein N-phospho-L-histidine.</text>
        <dbReference type="EC" id="2.7.13.3"/>
    </reaction>
</comment>
<evidence type="ECO:0000256" key="4">
    <source>
        <dbReference type="ARBA" id="ARBA00022679"/>
    </source>
</evidence>
<dbReference type="GO" id="GO:0000155">
    <property type="term" value="F:phosphorelay sensor kinase activity"/>
    <property type="evidence" value="ECO:0007669"/>
    <property type="project" value="InterPro"/>
</dbReference>
<evidence type="ECO:0000313" key="9">
    <source>
        <dbReference type="EMBL" id="QKF77712.1"/>
    </source>
</evidence>
<protein>
    <recommendedName>
        <fullName evidence="2">histidine kinase</fullName>
        <ecNumber evidence="2">2.7.13.3</ecNumber>
    </recommendedName>
</protein>
<dbReference type="FunFam" id="3.30.565.10:FF:000010">
    <property type="entry name" value="Sensor histidine kinase RcsC"/>
    <property type="match status" value="1"/>
</dbReference>
<evidence type="ECO:0000256" key="3">
    <source>
        <dbReference type="ARBA" id="ARBA00022553"/>
    </source>
</evidence>
<feature type="transmembrane region" description="Helical" evidence="7">
    <location>
        <begin position="379"/>
        <end position="399"/>
    </location>
</feature>
<dbReference type="CDD" id="cd16922">
    <property type="entry name" value="HATPase_EvgS-ArcB-TorS-like"/>
    <property type="match status" value="1"/>
</dbReference>
<evidence type="ECO:0000256" key="5">
    <source>
        <dbReference type="ARBA" id="ARBA00022777"/>
    </source>
</evidence>
<dbReference type="InterPro" id="IPR004358">
    <property type="entry name" value="Sig_transdc_His_kin-like_C"/>
</dbReference>
<gene>
    <name evidence="9" type="ORF">ADFLV_1692</name>
</gene>
<dbReference type="InterPro" id="IPR003594">
    <property type="entry name" value="HATPase_dom"/>
</dbReference>
<dbReference type="InterPro" id="IPR036097">
    <property type="entry name" value="HisK_dim/P_sf"/>
</dbReference>
<keyword evidence="5 9" id="KW-0418">Kinase</keyword>
<dbReference type="PROSITE" id="PS50109">
    <property type="entry name" value="HIS_KIN"/>
    <property type="match status" value="1"/>
</dbReference>
<name>A0AAE7BGT9_9BACT</name>
<dbReference type="Pfam" id="PF00512">
    <property type="entry name" value="HisKA"/>
    <property type="match status" value="1"/>
</dbReference>
<dbReference type="InterPro" id="IPR005467">
    <property type="entry name" value="His_kinase_dom"/>
</dbReference>
<keyword evidence="3" id="KW-0597">Phosphoprotein</keyword>
<keyword evidence="6" id="KW-0902">Two-component regulatory system</keyword>
<dbReference type="PANTHER" id="PTHR43711:SF1">
    <property type="entry name" value="HISTIDINE KINASE 1"/>
    <property type="match status" value="1"/>
</dbReference>